<dbReference type="EMBL" id="CAJJDO010000038">
    <property type="protein sequence ID" value="CAD8162568.1"/>
    <property type="molecule type" value="Genomic_DNA"/>
</dbReference>
<sequence>MIEILGCHKIESVAIMEKYGNTFNYSQLSLVKGIRYLTSNFLLCGETQGDNYFKYYDYLFTYTYAILLLNTDLFNKSVIKHTDEEREDDLLKGLTKQEEQQPYIGINSPYVLTNQIYQTNILEKERLNQFIGVLLDSIENITDFKKEYIKFAQIFFISLQTLRVNTDRLLKQYHHIVVIHYLKQVIEFLHQGESLENYYNCFQQGLAYLIDQSLKILEEFLIEIQKFFKQKSEFDFSINFVNNIVQLQLTIFTELDLDLTDAQIIMNLIQDIFEQIQKQKSDKKLVKFFENIQKYQANYQNKGNLEMFHLSMVSLLNTTYKQ</sequence>
<evidence type="ECO:0000259" key="1">
    <source>
        <dbReference type="PROSITE" id="PS50190"/>
    </source>
</evidence>
<evidence type="ECO:0000313" key="3">
    <source>
        <dbReference type="Proteomes" id="UP000689195"/>
    </source>
</evidence>
<protein>
    <recommendedName>
        <fullName evidence="1">SEC7 domain-containing protein</fullName>
    </recommendedName>
</protein>
<dbReference type="GO" id="GO:0005085">
    <property type="term" value="F:guanyl-nucleotide exchange factor activity"/>
    <property type="evidence" value="ECO:0007669"/>
    <property type="project" value="InterPro"/>
</dbReference>
<dbReference type="AlphaFoldDB" id="A0A8S1UCG5"/>
<keyword evidence="3" id="KW-1185">Reference proteome</keyword>
<organism evidence="2 3">
    <name type="scientific">Paramecium pentaurelia</name>
    <dbReference type="NCBI Taxonomy" id="43138"/>
    <lineage>
        <taxon>Eukaryota</taxon>
        <taxon>Sar</taxon>
        <taxon>Alveolata</taxon>
        <taxon>Ciliophora</taxon>
        <taxon>Intramacronucleata</taxon>
        <taxon>Oligohymenophorea</taxon>
        <taxon>Peniculida</taxon>
        <taxon>Parameciidae</taxon>
        <taxon>Paramecium</taxon>
    </lineage>
</organism>
<dbReference type="Pfam" id="PF01369">
    <property type="entry name" value="Sec7"/>
    <property type="match status" value="1"/>
</dbReference>
<evidence type="ECO:0000313" key="2">
    <source>
        <dbReference type="EMBL" id="CAD8162568.1"/>
    </source>
</evidence>
<feature type="domain" description="SEC7" evidence="1">
    <location>
        <begin position="3"/>
        <end position="123"/>
    </location>
</feature>
<reference evidence="2" key="1">
    <citation type="submission" date="2021-01" db="EMBL/GenBank/DDBJ databases">
        <authorList>
            <consortium name="Genoscope - CEA"/>
            <person name="William W."/>
        </authorList>
    </citation>
    <scope>NUCLEOTIDE SEQUENCE</scope>
</reference>
<proteinExistence type="predicted"/>
<dbReference type="OrthoDB" id="292089at2759"/>
<gene>
    <name evidence="2" type="ORF">PPENT_87.1.T0380129</name>
</gene>
<accession>A0A8S1UCG5</accession>
<name>A0A8S1UCG5_9CILI</name>
<dbReference type="GO" id="GO:0032012">
    <property type="term" value="P:regulation of ARF protein signal transduction"/>
    <property type="evidence" value="ECO:0007669"/>
    <property type="project" value="InterPro"/>
</dbReference>
<dbReference type="Proteomes" id="UP000689195">
    <property type="component" value="Unassembled WGS sequence"/>
</dbReference>
<comment type="caution">
    <text evidence="2">The sequence shown here is derived from an EMBL/GenBank/DDBJ whole genome shotgun (WGS) entry which is preliminary data.</text>
</comment>
<dbReference type="PROSITE" id="PS50190">
    <property type="entry name" value="SEC7"/>
    <property type="match status" value="1"/>
</dbReference>
<dbReference type="InterPro" id="IPR000904">
    <property type="entry name" value="Sec7_dom"/>
</dbReference>